<dbReference type="InterPro" id="IPR050090">
    <property type="entry name" value="Tyrosine_recombinase_XerCD"/>
</dbReference>
<feature type="active site" evidence="10">
    <location>
        <position position="247"/>
    </location>
</feature>
<dbReference type="GO" id="GO:0005737">
    <property type="term" value="C:cytoplasm"/>
    <property type="evidence" value="ECO:0007669"/>
    <property type="project" value="UniProtKB-SubCell"/>
</dbReference>
<dbReference type="RefSeq" id="WP_013172666.1">
    <property type="nucleotide sequence ID" value="NC_014219.1"/>
</dbReference>
<evidence type="ECO:0000256" key="7">
    <source>
        <dbReference type="ARBA" id="ARBA00023125"/>
    </source>
</evidence>
<evidence type="ECO:0000256" key="1">
    <source>
        <dbReference type="ARBA" id="ARBA00004496"/>
    </source>
</evidence>
<feature type="active site" evidence="10">
    <location>
        <position position="250"/>
    </location>
</feature>
<dbReference type="NCBIfam" id="NF001399">
    <property type="entry name" value="PRK00283.1"/>
    <property type="match status" value="1"/>
</dbReference>
<dbReference type="SUPFAM" id="SSF56349">
    <property type="entry name" value="DNA breaking-rejoining enzymes"/>
    <property type="match status" value="1"/>
</dbReference>
<dbReference type="PROSITE" id="PS51898">
    <property type="entry name" value="TYR_RECOMBINASE"/>
    <property type="match status" value="1"/>
</dbReference>
<gene>
    <name evidence="10" type="primary">xerC</name>
    <name evidence="14" type="ordered locus">Bsel_1734</name>
</gene>
<name>D6XTV6_BACIE</name>
<dbReference type="GO" id="GO:0006313">
    <property type="term" value="P:DNA transposition"/>
    <property type="evidence" value="ECO:0007669"/>
    <property type="project" value="UniProtKB-UniRule"/>
</dbReference>
<evidence type="ECO:0000259" key="12">
    <source>
        <dbReference type="PROSITE" id="PS51898"/>
    </source>
</evidence>
<dbReference type="InterPro" id="IPR004107">
    <property type="entry name" value="Integrase_SAM-like_N"/>
</dbReference>
<dbReference type="NCBIfam" id="TIGR02224">
    <property type="entry name" value="recomb_XerC"/>
    <property type="match status" value="1"/>
</dbReference>
<comment type="subunit">
    <text evidence="10">Forms a cyclic heterotetrameric complex composed of two molecules of XerC and two molecules of XerD.</text>
</comment>
<sequence length="303" mass="34675">MAKRGVRMDAVLERDYMRYLQIEKGASPSTISQYQKDICAFFQNMDHTKPVEDVNHQDIRRYLALLQKDGYARRTVARKLASLRSLWRFLEREGRIQLNPFLYVTTPKLDKKLPSFLYENEMQAIFDAIDTDSLLGARNLAIIELLYASGIRASECTGLKLKDIDLDLSTLLVMGKGKKERFLPVGSFAVEALSLYLDKRTAKFGPHAQSDPLFINYRGGALTDRGLRKILAKVIEDASLTSKLTPHVIRHTFATHMLNEGADLRTVQELLGHTDLKATQIYTHVTRDRLRDVYRHSHPRAKK</sequence>
<dbReference type="EMBL" id="CP001791">
    <property type="protein sequence ID" value="ADH99242.1"/>
    <property type="molecule type" value="Genomic_DNA"/>
</dbReference>
<dbReference type="HOGENOM" id="CLU_027562_9_0_9"/>
<protein>
    <recommendedName>
        <fullName evidence="10 11">Tyrosine recombinase XerC</fullName>
    </recommendedName>
</protein>
<organism evidence="14 15">
    <name type="scientific">Bacillus selenitireducens (strain ATCC 700615 / DSM 15326 / MLS10)</name>
    <dbReference type="NCBI Taxonomy" id="439292"/>
    <lineage>
        <taxon>Bacteria</taxon>
        <taxon>Bacillati</taxon>
        <taxon>Bacillota</taxon>
        <taxon>Bacilli</taxon>
        <taxon>Bacillales</taxon>
        <taxon>Bacillaceae</taxon>
        <taxon>Salisediminibacterium</taxon>
    </lineage>
</organism>
<keyword evidence="15" id="KW-1185">Reference proteome</keyword>
<reference evidence="14" key="1">
    <citation type="submission" date="2009-10" db="EMBL/GenBank/DDBJ databases">
        <title>Complete sequence of Bacillus selenitireducens MLS10.</title>
        <authorList>
            <consortium name="US DOE Joint Genome Institute"/>
            <person name="Lucas S."/>
            <person name="Copeland A."/>
            <person name="Lapidus A."/>
            <person name="Glavina del Rio T."/>
            <person name="Dalin E."/>
            <person name="Tice H."/>
            <person name="Bruce D."/>
            <person name="Goodwin L."/>
            <person name="Pitluck S."/>
            <person name="Sims D."/>
            <person name="Brettin T."/>
            <person name="Detter J.C."/>
            <person name="Han C."/>
            <person name="Larimer F."/>
            <person name="Land M."/>
            <person name="Hauser L."/>
            <person name="Kyrpides N."/>
            <person name="Ovchinnikova G."/>
            <person name="Stolz J."/>
        </authorList>
    </citation>
    <scope>NUCLEOTIDE SEQUENCE [LARGE SCALE GENOMIC DNA]</scope>
    <source>
        <strain evidence="14">MLS10</strain>
    </source>
</reference>
<evidence type="ECO:0000256" key="11">
    <source>
        <dbReference type="NCBIfam" id="TIGR02224"/>
    </source>
</evidence>
<dbReference type="eggNOG" id="COG4974">
    <property type="taxonomic scope" value="Bacteria"/>
</dbReference>
<dbReference type="Proteomes" id="UP000000271">
    <property type="component" value="Chromosome"/>
</dbReference>
<feature type="active site" description="O-(3'-phospho-DNA)-tyrosine intermediate" evidence="10">
    <location>
        <position position="282"/>
    </location>
</feature>
<evidence type="ECO:0000256" key="6">
    <source>
        <dbReference type="ARBA" id="ARBA00022908"/>
    </source>
</evidence>
<keyword evidence="5 10" id="KW-0159">Chromosome partition</keyword>
<feature type="active site" evidence="10">
    <location>
        <position position="176"/>
    </location>
</feature>
<evidence type="ECO:0000256" key="4">
    <source>
        <dbReference type="ARBA" id="ARBA00022618"/>
    </source>
</evidence>
<dbReference type="STRING" id="439292.Bsel_1734"/>
<dbReference type="InterPro" id="IPR011931">
    <property type="entry name" value="Recomb_XerC"/>
</dbReference>
<dbReference type="InterPro" id="IPR044068">
    <property type="entry name" value="CB"/>
</dbReference>
<feature type="domain" description="Core-binding (CB)" evidence="13">
    <location>
        <begin position="7"/>
        <end position="91"/>
    </location>
</feature>
<dbReference type="InterPro" id="IPR013762">
    <property type="entry name" value="Integrase-like_cat_sf"/>
</dbReference>
<evidence type="ECO:0000256" key="10">
    <source>
        <dbReference type="HAMAP-Rule" id="MF_01808"/>
    </source>
</evidence>
<keyword evidence="6 10" id="KW-0229">DNA integration</keyword>
<keyword evidence="7 10" id="KW-0238">DNA-binding</keyword>
<dbReference type="AlphaFoldDB" id="D6XTV6"/>
<feature type="active site" evidence="10">
    <location>
        <position position="152"/>
    </location>
</feature>
<dbReference type="Pfam" id="PF02899">
    <property type="entry name" value="Phage_int_SAM_1"/>
    <property type="match status" value="1"/>
</dbReference>
<dbReference type="InterPro" id="IPR011010">
    <property type="entry name" value="DNA_brk_join_enz"/>
</dbReference>
<keyword evidence="3 10" id="KW-0963">Cytoplasm</keyword>
<evidence type="ECO:0000256" key="5">
    <source>
        <dbReference type="ARBA" id="ARBA00022829"/>
    </source>
</evidence>
<feature type="active site" evidence="10">
    <location>
        <position position="273"/>
    </location>
</feature>
<dbReference type="Pfam" id="PF00589">
    <property type="entry name" value="Phage_integrase"/>
    <property type="match status" value="1"/>
</dbReference>
<evidence type="ECO:0000256" key="2">
    <source>
        <dbReference type="ARBA" id="ARBA00006657"/>
    </source>
</evidence>
<dbReference type="KEGG" id="bse:Bsel_1734"/>
<comment type="function">
    <text evidence="10">Site-specific tyrosine recombinase, which acts by catalyzing the cutting and rejoining of the recombining DNA molecules. The XerC-XerD complex is essential to convert dimers of the bacterial chromosome into monomers to permit their segregation at cell division. It also contributes to the segregational stability of plasmids.</text>
</comment>
<dbReference type="Gene3D" id="1.10.443.10">
    <property type="entry name" value="Intergrase catalytic core"/>
    <property type="match status" value="1"/>
</dbReference>
<evidence type="ECO:0000259" key="13">
    <source>
        <dbReference type="PROSITE" id="PS51900"/>
    </source>
</evidence>
<evidence type="ECO:0000256" key="9">
    <source>
        <dbReference type="ARBA" id="ARBA00023306"/>
    </source>
</evidence>
<dbReference type="PROSITE" id="PS51900">
    <property type="entry name" value="CB"/>
    <property type="match status" value="1"/>
</dbReference>
<dbReference type="InterPro" id="IPR010998">
    <property type="entry name" value="Integrase_recombinase_N"/>
</dbReference>
<evidence type="ECO:0000313" key="15">
    <source>
        <dbReference type="Proteomes" id="UP000000271"/>
    </source>
</evidence>
<evidence type="ECO:0000256" key="3">
    <source>
        <dbReference type="ARBA" id="ARBA00022490"/>
    </source>
</evidence>
<dbReference type="GO" id="GO:0009037">
    <property type="term" value="F:tyrosine-based site-specific recombinase activity"/>
    <property type="evidence" value="ECO:0007669"/>
    <property type="project" value="UniProtKB-UniRule"/>
</dbReference>
<keyword evidence="8 10" id="KW-0233">DNA recombination</keyword>
<dbReference type="NCBIfam" id="NF040815">
    <property type="entry name" value="recomb_XerA_Arch"/>
    <property type="match status" value="1"/>
</dbReference>
<accession>D6XTV6</accession>
<keyword evidence="4 10" id="KW-0132">Cell division</keyword>
<proteinExistence type="inferred from homology"/>
<dbReference type="GO" id="GO:0051301">
    <property type="term" value="P:cell division"/>
    <property type="evidence" value="ECO:0007669"/>
    <property type="project" value="UniProtKB-UniRule"/>
</dbReference>
<dbReference type="GO" id="GO:0007059">
    <property type="term" value="P:chromosome segregation"/>
    <property type="evidence" value="ECO:0007669"/>
    <property type="project" value="UniProtKB-UniRule"/>
</dbReference>
<dbReference type="GO" id="GO:0003677">
    <property type="term" value="F:DNA binding"/>
    <property type="evidence" value="ECO:0007669"/>
    <property type="project" value="UniProtKB-UniRule"/>
</dbReference>
<comment type="similarity">
    <text evidence="2 10">Belongs to the 'phage' integrase family. XerC subfamily.</text>
</comment>
<comment type="subcellular location">
    <subcellularLocation>
        <location evidence="1 10">Cytoplasm</location>
    </subcellularLocation>
</comment>
<evidence type="ECO:0000313" key="14">
    <source>
        <dbReference type="EMBL" id="ADH99242.1"/>
    </source>
</evidence>
<feature type="domain" description="Tyr recombinase" evidence="12">
    <location>
        <begin position="112"/>
        <end position="295"/>
    </location>
</feature>
<dbReference type="PANTHER" id="PTHR30349">
    <property type="entry name" value="PHAGE INTEGRASE-RELATED"/>
    <property type="match status" value="1"/>
</dbReference>
<dbReference type="HAMAP" id="MF_01808">
    <property type="entry name" value="Recomb_XerC_XerD"/>
    <property type="match status" value="1"/>
</dbReference>
<dbReference type="Gene3D" id="1.10.150.130">
    <property type="match status" value="1"/>
</dbReference>
<keyword evidence="9 10" id="KW-0131">Cell cycle</keyword>
<dbReference type="PANTHER" id="PTHR30349:SF77">
    <property type="entry name" value="TYROSINE RECOMBINASE XERC"/>
    <property type="match status" value="1"/>
</dbReference>
<dbReference type="InterPro" id="IPR023009">
    <property type="entry name" value="Tyrosine_recombinase_XerC/XerD"/>
</dbReference>
<dbReference type="InterPro" id="IPR002104">
    <property type="entry name" value="Integrase_catalytic"/>
</dbReference>
<dbReference type="CDD" id="cd00798">
    <property type="entry name" value="INT_XerDC_C"/>
    <property type="match status" value="1"/>
</dbReference>
<evidence type="ECO:0000256" key="8">
    <source>
        <dbReference type="ARBA" id="ARBA00023172"/>
    </source>
</evidence>